<dbReference type="Proteomes" id="UP001358586">
    <property type="component" value="Chromosome 4"/>
</dbReference>
<comment type="caution">
    <text evidence="2">The sequence shown here is derived from an EMBL/GenBank/DDBJ whole genome shotgun (WGS) entry which is preliminary data.</text>
</comment>
<feature type="region of interest" description="Disordered" evidence="1">
    <location>
        <begin position="79"/>
        <end position="119"/>
    </location>
</feature>
<evidence type="ECO:0000256" key="1">
    <source>
        <dbReference type="SAM" id="MobiDB-lite"/>
    </source>
</evidence>
<proteinExistence type="predicted"/>
<dbReference type="EMBL" id="JARKNE010000004">
    <property type="protein sequence ID" value="KAK5836239.1"/>
    <property type="molecule type" value="Genomic_DNA"/>
</dbReference>
<organism evidence="2 3">
    <name type="scientific">Gossypium arboreum</name>
    <name type="common">Tree cotton</name>
    <name type="synonym">Gossypium nanking</name>
    <dbReference type="NCBI Taxonomy" id="29729"/>
    <lineage>
        <taxon>Eukaryota</taxon>
        <taxon>Viridiplantae</taxon>
        <taxon>Streptophyta</taxon>
        <taxon>Embryophyta</taxon>
        <taxon>Tracheophyta</taxon>
        <taxon>Spermatophyta</taxon>
        <taxon>Magnoliopsida</taxon>
        <taxon>eudicotyledons</taxon>
        <taxon>Gunneridae</taxon>
        <taxon>Pentapetalae</taxon>
        <taxon>rosids</taxon>
        <taxon>malvids</taxon>
        <taxon>Malvales</taxon>
        <taxon>Malvaceae</taxon>
        <taxon>Malvoideae</taxon>
        <taxon>Gossypium</taxon>
    </lineage>
</organism>
<sequence length="334" mass="38104">METMIALNYENWSDKNALIHLFAELAGMEQNEDLTAYGEEHGAQEPCMVAPISYVDSKSTIREIDIDLNVTPNVDVVGDDGYDSSDPCDQEVDSDSDPDVDGVPDDIDDEGMNNNGNINASSVKNQIRRILIHNNPEPHMSLIDPDAMHVAEFPEYPKIVSAHRLAINSDPKELFVGQRFETHELQPHIFRQRMTRLESDMEGQTNTSCQQWLGTMEPWQWAQIFDEGFCYGQMTTNLVEGTNTVLLKTQHLPISSVFSATFYKLATLMPRMGQQQVNQIEVGHVFVEDAMVANYRMARLMNVEKYSRYLEMFQVMETIGRRPDIQPRSYRVDI</sequence>
<evidence type="ECO:0000313" key="2">
    <source>
        <dbReference type="EMBL" id="KAK5836239.1"/>
    </source>
</evidence>
<protein>
    <submittedName>
        <fullName evidence="2">Uncharacterized protein</fullName>
    </submittedName>
</protein>
<keyword evidence="3" id="KW-1185">Reference proteome</keyword>
<accession>A0ABR0QB36</accession>
<gene>
    <name evidence="2" type="ORF">PVK06_012010</name>
</gene>
<reference evidence="2 3" key="1">
    <citation type="submission" date="2023-03" db="EMBL/GenBank/DDBJ databases">
        <title>WGS of Gossypium arboreum.</title>
        <authorList>
            <person name="Yu D."/>
        </authorList>
    </citation>
    <scope>NUCLEOTIDE SEQUENCE [LARGE SCALE GENOMIC DNA]</scope>
    <source>
        <tissue evidence="2">Leaf</tissue>
    </source>
</reference>
<feature type="compositionally biased region" description="Acidic residues" evidence="1">
    <location>
        <begin position="79"/>
        <end position="111"/>
    </location>
</feature>
<name>A0ABR0QB36_GOSAR</name>
<evidence type="ECO:0000313" key="3">
    <source>
        <dbReference type="Proteomes" id="UP001358586"/>
    </source>
</evidence>